<sequence length="112" mass="12452">MYTAFGMLQDHCRDKGGSYPLPYSWSTVHVSTSWRSSILRGLFADIPDEPPAAAPFDLSVIGPWGVEISPLPTLVIVDARSPPIFVHGIQLNENHFTFVKLMVFYISSTKTI</sequence>
<dbReference type="Proteomes" id="UP001396334">
    <property type="component" value="Unassembled WGS sequence"/>
</dbReference>
<evidence type="ECO:0000313" key="1">
    <source>
        <dbReference type="EMBL" id="KAK9044082.1"/>
    </source>
</evidence>
<name>A0ABR2U2X8_9ROSI</name>
<organism evidence="1 2">
    <name type="scientific">Hibiscus sabdariffa</name>
    <name type="common">roselle</name>
    <dbReference type="NCBI Taxonomy" id="183260"/>
    <lineage>
        <taxon>Eukaryota</taxon>
        <taxon>Viridiplantae</taxon>
        <taxon>Streptophyta</taxon>
        <taxon>Embryophyta</taxon>
        <taxon>Tracheophyta</taxon>
        <taxon>Spermatophyta</taxon>
        <taxon>Magnoliopsida</taxon>
        <taxon>eudicotyledons</taxon>
        <taxon>Gunneridae</taxon>
        <taxon>Pentapetalae</taxon>
        <taxon>rosids</taxon>
        <taxon>malvids</taxon>
        <taxon>Malvales</taxon>
        <taxon>Malvaceae</taxon>
        <taxon>Malvoideae</taxon>
        <taxon>Hibiscus</taxon>
    </lineage>
</organism>
<accession>A0ABR2U2X8</accession>
<comment type="caution">
    <text evidence="1">The sequence shown here is derived from an EMBL/GenBank/DDBJ whole genome shotgun (WGS) entry which is preliminary data.</text>
</comment>
<evidence type="ECO:0000313" key="2">
    <source>
        <dbReference type="Proteomes" id="UP001396334"/>
    </source>
</evidence>
<proteinExistence type="predicted"/>
<gene>
    <name evidence="1" type="ORF">V6N11_072402</name>
</gene>
<reference evidence="1 2" key="1">
    <citation type="journal article" date="2024" name="G3 (Bethesda)">
        <title>Genome assembly of Hibiscus sabdariffa L. provides insights into metabolisms of medicinal natural products.</title>
        <authorList>
            <person name="Kim T."/>
        </authorList>
    </citation>
    <scope>NUCLEOTIDE SEQUENCE [LARGE SCALE GENOMIC DNA]</scope>
    <source>
        <strain evidence="1">TK-2024</strain>
        <tissue evidence="1">Old leaves</tissue>
    </source>
</reference>
<dbReference type="EMBL" id="JBBPBN010000003">
    <property type="protein sequence ID" value="KAK9044082.1"/>
    <property type="molecule type" value="Genomic_DNA"/>
</dbReference>
<protein>
    <submittedName>
        <fullName evidence="1">Uncharacterized protein</fullName>
    </submittedName>
</protein>
<keyword evidence="2" id="KW-1185">Reference proteome</keyword>